<keyword evidence="2" id="KW-1185">Reference proteome</keyword>
<comment type="caution">
    <text evidence="1">The sequence shown here is derived from an EMBL/GenBank/DDBJ whole genome shotgun (WGS) entry which is preliminary data.</text>
</comment>
<evidence type="ECO:0000313" key="2">
    <source>
        <dbReference type="Proteomes" id="UP001165101"/>
    </source>
</evidence>
<proteinExistence type="predicted"/>
<evidence type="ECO:0000313" key="1">
    <source>
        <dbReference type="EMBL" id="GMF02777.1"/>
    </source>
</evidence>
<protein>
    <submittedName>
        <fullName evidence="1">Unnamed protein product</fullName>
    </submittedName>
</protein>
<reference evidence="1" key="1">
    <citation type="submission" date="2023-04" db="EMBL/GenBank/DDBJ databases">
        <title>Candida boidinii NBRC 1967.</title>
        <authorList>
            <person name="Ichikawa N."/>
            <person name="Sato H."/>
            <person name="Tonouchi N."/>
        </authorList>
    </citation>
    <scope>NUCLEOTIDE SEQUENCE</scope>
    <source>
        <strain evidence="1">NBRC 1967</strain>
    </source>
</reference>
<sequence length="362" mass="41108">MSEISRFICDVRVWRNGFWKEVKSNELVPGDIYEISDPSLNVLPCDSILLTGDCIVNESMLTGESVPVSKISISQDLIIDLEFEFKKTKISTALSKSFLYNGTKVIRSRKTSNNEPSIGLVVKTGFNTTKGELVRSMLFPKPNGFKFYSDSFKYIGVMSVIAMLGFISSTINFIRLGLDWSVIILRALDLITIVVPPALPATLTIGTNFSLNRLKEKNIFCIAPTRVNVGGKLDVMCFDKTGTLTEEGLDIMGVHISKSIKDRNSYEFNDMIRHSEEIEILDDNKSRSFDLFLTMLTCHSLKVIENKDNSNDNDHITREIIGDPLDIKMFEFLKWEMIEDSNDIEFNKFFKNFKLPNNISPW</sequence>
<organism evidence="1 2">
    <name type="scientific">Candida boidinii</name>
    <name type="common">Yeast</name>
    <dbReference type="NCBI Taxonomy" id="5477"/>
    <lineage>
        <taxon>Eukaryota</taxon>
        <taxon>Fungi</taxon>
        <taxon>Dikarya</taxon>
        <taxon>Ascomycota</taxon>
        <taxon>Saccharomycotina</taxon>
        <taxon>Pichiomycetes</taxon>
        <taxon>Pichiales</taxon>
        <taxon>Pichiaceae</taxon>
        <taxon>Ogataea</taxon>
        <taxon>Ogataea/Candida clade</taxon>
    </lineage>
</organism>
<name>A0ACB5U5Y7_CANBO</name>
<dbReference type="EMBL" id="BSXV01005748">
    <property type="protein sequence ID" value="GMF02777.1"/>
    <property type="molecule type" value="Genomic_DNA"/>
</dbReference>
<dbReference type="Proteomes" id="UP001165101">
    <property type="component" value="Unassembled WGS sequence"/>
</dbReference>
<accession>A0ACB5U5Y7</accession>
<gene>
    <name evidence="1" type="ORF">Cboi01_000617500</name>
</gene>